<protein>
    <submittedName>
        <fullName evidence="5">OF BC1 COMPLEX KINASE 3, chloroplastic</fullName>
    </submittedName>
</protein>
<evidence type="ECO:0000256" key="3">
    <source>
        <dbReference type="SAM" id="SignalP"/>
    </source>
</evidence>
<comment type="similarity">
    <text evidence="1">Belongs to the protein kinase superfamily. ADCK protein kinase family.</text>
</comment>
<dbReference type="PANTHER" id="PTHR10566:SF118">
    <property type="entry name" value="PROTEIN KINASE DOMAIN-CONTAINING PROTEIN"/>
    <property type="match status" value="1"/>
</dbReference>
<keyword evidence="3" id="KW-0732">Signal</keyword>
<dbReference type="InterPro" id="IPR004147">
    <property type="entry name" value="ABC1_dom"/>
</dbReference>
<organism evidence="5 6">
    <name type="scientific">Seminavis robusta</name>
    <dbReference type="NCBI Taxonomy" id="568900"/>
    <lineage>
        <taxon>Eukaryota</taxon>
        <taxon>Sar</taxon>
        <taxon>Stramenopiles</taxon>
        <taxon>Ochrophyta</taxon>
        <taxon>Bacillariophyta</taxon>
        <taxon>Bacillariophyceae</taxon>
        <taxon>Bacillariophycidae</taxon>
        <taxon>Naviculales</taxon>
        <taxon>Naviculaceae</taxon>
        <taxon>Seminavis</taxon>
    </lineage>
</organism>
<evidence type="ECO:0000313" key="5">
    <source>
        <dbReference type="EMBL" id="CAB9516637.1"/>
    </source>
</evidence>
<keyword evidence="5" id="KW-0418">Kinase</keyword>
<feature type="compositionally biased region" description="Pro residues" evidence="2">
    <location>
        <begin position="50"/>
        <end position="59"/>
    </location>
</feature>
<evidence type="ECO:0000313" key="6">
    <source>
        <dbReference type="Proteomes" id="UP001153069"/>
    </source>
</evidence>
<feature type="region of interest" description="Disordered" evidence="2">
    <location>
        <begin position="34"/>
        <end position="60"/>
    </location>
</feature>
<dbReference type="CDD" id="cd05121">
    <property type="entry name" value="ABC1_ADCK3-like"/>
    <property type="match status" value="1"/>
</dbReference>
<evidence type="ECO:0000256" key="1">
    <source>
        <dbReference type="ARBA" id="ARBA00009670"/>
    </source>
</evidence>
<keyword evidence="5" id="KW-0808">Transferase</keyword>
<dbReference type="AlphaFoldDB" id="A0A9N8E8E2"/>
<proteinExistence type="inferred from homology"/>
<feature type="compositionally biased region" description="Polar residues" evidence="2">
    <location>
        <begin position="34"/>
        <end position="45"/>
    </location>
</feature>
<reference evidence="5" key="1">
    <citation type="submission" date="2020-06" db="EMBL/GenBank/DDBJ databases">
        <authorList>
            <consortium name="Plant Systems Biology data submission"/>
        </authorList>
    </citation>
    <scope>NUCLEOTIDE SEQUENCE</scope>
    <source>
        <strain evidence="5">D6</strain>
    </source>
</reference>
<keyword evidence="6" id="KW-1185">Reference proteome</keyword>
<dbReference type="InterPro" id="IPR011009">
    <property type="entry name" value="Kinase-like_dom_sf"/>
</dbReference>
<comment type="caution">
    <text evidence="5">The sequence shown here is derived from an EMBL/GenBank/DDBJ whole genome shotgun (WGS) entry which is preliminary data.</text>
</comment>
<feature type="domain" description="ABC1 atypical kinase-like" evidence="4">
    <location>
        <begin position="296"/>
        <end position="535"/>
    </location>
</feature>
<dbReference type="Pfam" id="PF03109">
    <property type="entry name" value="ABC1"/>
    <property type="match status" value="1"/>
</dbReference>
<gene>
    <name evidence="5" type="ORF">SEMRO_796_G203790.1</name>
</gene>
<dbReference type="Proteomes" id="UP001153069">
    <property type="component" value="Unassembled WGS sequence"/>
</dbReference>
<sequence length="923" mass="102040">MRLSGQCLLFVALTAAAIPQSAAFVPSRTLLVTQPKNTEPSTTRINAGRLPPPPPPPPESNDLFAGLLKSLQDGASSTTNNLEVPKVQVPSIDLPHLPDLPNLDLQALLAPVGQLLDSSSDQLASAQQFLQENLQPFLSDNYPQLLPAYQTFWNTLQQLSLDSPYAPAAAIVVSTLLIQSLVDPFRGMGPQQPYPQGRYDPDTAKTYFDRRPAMVAARGLQVVTQSLSFAASFLSDYMQEQQQQGNPISPEQAEQRGQELATLLVRLGSTYIKVGQSLSIRTDLLSPPYIRGLQTLQDRVPPFDSDKAFEMIEEEWGRPLDQIVSDITPVPVASASLGQVYKATLKDTGIEVAIKVQRPDIMEQIALDMYVLREYIAPTAKTVGKLNSDTVGTVDAWGLGFVDELNYIQEAQNAQFFTEQIAKTPLKDVVFSPTVVEEYSTARVLVTEWVDGERLDKSSKEDVTTLCSIAMNTYLTMLLEIGMLHCDPHPGNLLRTPDGRLAILDWGMITQLDGDMQLTLIEHMAHLTSADYEEIPRDLLLLGFIPENKKHLINDSGVVELLAEIYSTWTAGGGAAAFNVNDVINKLQDLTAKKGNLFQIPPYFAYIAKSFSVLEGIGLSNDPKYSIINDCLPYVSQRLLTDSESMQSALNTFIFGPDKNSEYRIVDYDRVEQLVTGFGEYTTSASGALLGKEDLSRTQVLESATDQLLDLIFTEEETPLQAIMLEQLAKITASTSRSLWTEMRERSGTLPSGRTVLGTLIDPIGLWRTSPLVRMNELDEKTVETTRKLFVLVQEQAQSTSHLDLDLTTLTPEEVVEVSSMLVRKVWDKRMGVVQTGGRFARQLLELTAMKLERGERDTRKLPAAADDNESSNGTEDESEPTPLLAPERTTPPVMLARNRASATPSPRLQEARQLLNRLQNED</sequence>
<dbReference type="Gene3D" id="1.10.510.10">
    <property type="entry name" value="Transferase(Phosphotransferase) domain 1"/>
    <property type="match status" value="1"/>
</dbReference>
<feature type="compositionally biased region" description="Acidic residues" evidence="2">
    <location>
        <begin position="867"/>
        <end position="880"/>
    </location>
</feature>
<dbReference type="EMBL" id="CAICTM010000795">
    <property type="protein sequence ID" value="CAB9516637.1"/>
    <property type="molecule type" value="Genomic_DNA"/>
</dbReference>
<dbReference type="GO" id="GO:0016301">
    <property type="term" value="F:kinase activity"/>
    <property type="evidence" value="ECO:0007669"/>
    <property type="project" value="UniProtKB-KW"/>
</dbReference>
<evidence type="ECO:0000256" key="2">
    <source>
        <dbReference type="SAM" id="MobiDB-lite"/>
    </source>
</evidence>
<feature type="chain" id="PRO_5040476172" evidence="3">
    <location>
        <begin position="24"/>
        <end position="923"/>
    </location>
</feature>
<evidence type="ECO:0000259" key="4">
    <source>
        <dbReference type="Pfam" id="PF03109"/>
    </source>
</evidence>
<name>A0A9N8E8E2_9STRA</name>
<feature type="region of interest" description="Disordered" evidence="2">
    <location>
        <begin position="856"/>
        <end position="911"/>
    </location>
</feature>
<accession>A0A9N8E8E2</accession>
<dbReference type="OrthoDB" id="427480at2759"/>
<feature type="signal peptide" evidence="3">
    <location>
        <begin position="1"/>
        <end position="23"/>
    </location>
</feature>
<dbReference type="InterPro" id="IPR050154">
    <property type="entry name" value="UbiB_kinase"/>
</dbReference>
<dbReference type="PANTHER" id="PTHR10566">
    <property type="entry name" value="CHAPERONE-ACTIVITY OF BC1 COMPLEX CABC1 -RELATED"/>
    <property type="match status" value="1"/>
</dbReference>
<dbReference type="SUPFAM" id="SSF56112">
    <property type="entry name" value="Protein kinase-like (PK-like)"/>
    <property type="match status" value="1"/>
</dbReference>